<dbReference type="EC" id="3.4.24.-" evidence="5"/>
<dbReference type="InterPro" id="IPR045570">
    <property type="entry name" value="Metalloprtase-TldD/E_cen_dom"/>
</dbReference>
<evidence type="ECO:0000259" key="4">
    <source>
        <dbReference type="Pfam" id="PF19290"/>
    </source>
</evidence>
<reference evidence="5" key="1">
    <citation type="journal article" date="2023" name="Int. J. Mol. Sci.">
        <title>Metagenomics Revealed a New Genus 'Candidatus Thiocaldithrix dubininis' gen. nov., sp. nov. and a New Species 'Candidatus Thiothrix putei' sp. nov. in the Family Thiotrichaceae, Some Members of Which Have Traits of Both Na+- and H+-Motive Energetics.</title>
        <authorList>
            <person name="Ravin N.V."/>
            <person name="Muntyan M.S."/>
            <person name="Smolyakov D.D."/>
            <person name="Rudenko T.S."/>
            <person name="Beletsky A.V."/>
            <person name="Mardanov A.V."/>
            <person name="Grabovich M.Y."/>
        </authorList>
    </citation>
    <scope>NUCLEOTIDE SEQUENCE</scope>
    <source>
        <strain evidence="5">GKL-01</strain>
    </source>
</reference>
<dbReference type="Gene3D" id="3.30.2290.10">
    <property type="entry name" value="PmbA/TldD superfamily"/>
    <property type="match status" value="1"/>
</dbReference>
<comment type="similarity">
    <text evidence="1">Belongs to the peptidase U62 family.</text>
</comment>
<evidence type="ECO:0000256" key="1">
    <source>
        <dbReference type="ARBA" id="ARBA00005836"/>
    </source>
</evidence>
<dbReference type="Pfam" id="PF01523">
    <property type="entry name" value="PmbA_TldD_1st"/>
    <property type="match status" value="1"/>
</dbReference>
<dbReference type="InterPro" id="IPR036059">
    <property type="entry name" value="TldD/PmbA_sf"/>
</dbReference>
<reference evidence="5" key="2">
    <citation type="submission" date="2023-04" db="EMBL/GenBank/DDBJ databases">
        <authorList>
            <person name="Beletskiy A.V."/>
            <person name="Mardanov A.V."/>
            <person name="Ravin N.V."/>
        </authorList>
    </citation>
    <scope>NUCLEOTIDE SEQUENCE</scope>
    <source>
        <strain evidence="5">GKL-01</strain>
    </source>
</reference>
<dbReference type="GO" id="GO:0008237">
    <property type="term" value="F:metallopeptidase activity"/>
    <property type="evidence" value="ECO:0007669"/>
    <property type="project" value="UniProtKB-KW"/>
</dbReference>
<protein>
    <submittedName>
        <fullName evidence="5">Metalloprotease PmbA</fullName>
        <ecNumber evidence="5">3.4.24.-</ecNumber>
    </submittedName>
</protein>
<dbReference type="AlphaFoldDB" id="A0AA95KCH1"/>
<dbReference type="GO" id="GO:0005829">
    <property type="term" value="C:cytosol"/>
    <property type="evidence" value="ECO:0007669"/>
    <property type="project" value="TreeGrafter"/>
</dbReference>
<dbReference type="Pfam" id="PF19290">
    <property type="entry name" value="PmbA_TldD_2nd"/>
    <property type="match status" value="1"/>
</dbReference>
<gene>
    <name evidence="5" type="primary">pmbA</name>
    <name evidence="5" type="ORF">QJT80_08505</name>
</gene>
<accession>A0AA95KCH1</accession>
<dbReference type="Proteomes" id="UP001300672">
    <property type="component" value="Chromosome"/>
</dbReference>
<feature type="domain" description="Metalloprotease TldD/E central" evidence="4">
    <location>
        <begin position="124"/>
        <end position="231"/>
    </location>
</feature>
<dbReference type="EMBL" id="CP124755">
    <property type="protein sequence ID" value="WGZ89549.1"/>
    <property type="molecule type" value="Genomic_DNA"/>
</dbReference>
<proteinExistence type="inferred from homology"/>
<sequence length="448" mass="48833">MIALDNRIDLATEYQGIAEHLLELAQAKGASSAEVDIDKGTGLSVEVRMGAVDKLQHHNDQTLNITVFFGHRKGVASTGDFSKKALEDALEAACQIARHTSEDEFNGLADAADMAKEFPKLDLYHPWELDAEYAIEMALQAENTAREHDKRITNSEGTGVDSFAGLHLYANTHDFMGIRHSTRHSMSCAVIAQDGDSMQRDYWYTVSRVPSLLDSPDTVGAEAAQRAVRRLNARSLSTREAPVLFVPRMARGLIEQLLGALSGGAQYRKATFLLNSLGQQVFPDFVRIHEDPFIRQALASRSYDSEGVAPRQRDIVKDGVVQEYFLGSYSARKLGMKTTGSASGASNILVADTGVSFVDLIQQMHTGLMVTELFGSGVNTMTGDYSRGAVGYWIEDGLIQHPVEEVTIAGNLKDMFKGIVGIADDIDERGTVRSGSILIDKMTIAGQA</sequence>
<dbReference type="InterPro" id="IPR047657">
    <property type="entry name" value="PmbA"/>
</dbReference>
<dbReference type="InterPro" id="IPR035068">
    <property type="entry name" value="TldD/PmbA_N"/>
</dbReference>
<dbReference type="Pfam" id="PF19289">
    <property type="entry name" value="PmbA_TldD_3rd"/>
    <property type="match status" value="1"/>
</dbReference>
<dbReference type="GO" id="GO:0006508">
    <property type="term" value="P:proteolysis"/>
    <property type="evidence" value="ECO:0007669"/>
    <property type="project" value="InterPro"/>
</dbReference>
<dbReference type="InterPro" id="IPR045569">
    <property type="entry name" value="Metalloprtase-TldD/E_C"/>
</dbReference>
<dbReference type="PANTHER" id="PTHR43421:SF1">
    <property type="entry name" value="METALLOPROTEASE PMBA"/>
    <property type="match status" value="1"/>
</dbReference>
<evidence type="ECO:0000313" key="5">
    <source>
        <dbReference type="EMBL" id="WGZ89549.1"/>
    </source>
</evidence>
<dbReference type="PANTHER" id="PTHR43421">
    <property type="entry name" value="METALLOPROTEASE PMBA"/>
    <property type="match status" value="1"/>
</dbReference>
<keyword evidence="5" id="KW-0482">Metalloprotease</keyword>
<dbReference type="SUPFAM" id="SSF111283">
    <property type="entry name" value="Putative modulator of DNA gyrase, PmbA/TldD"/>
    <property type="match status" value="1"/>
</dbReference>
<organism evidence="5">
    <name type="scientific">Candidatus Thiocaldithrix dubininis</name>
    <dbReference type="NCBI Taxonomy" id="3080823"/>
    <lineage>
        <taxon>Bacteria</taxon>
        <taxon>Pseudomonadati</taxon>
        <taxon>Pseudomonadota</taxon>
        <taxon>Gammaproteobacteria</taxon>
        <taxon>Thiotrichales</taxon>
        <taxon>Thiotrichaceae</taxon>
        <taxon>Candidatus Thiocaldithrix</taxon>
    </lineage>
</organism>
<keyword evidence="5" id="KW-0645">Protease</keyword>
<evidence type="ECO:0000259" key="2">
    <source>
        <dbReference type="Pfam" id="PF01523"/>
    </source>
</evidence>
<evidence type="ECO:0000259" key="3">
    <source>
        <dbReference type="Pfam" id="PF19289"/>
    </source>
</evidence>
<name>A0AA95KCH1_9GAMM</name>
<dbReference type="NCBIfam" id="NF008268">
    <property type="entry name" value="PRK11040.1"/>
    <property type="match status" value="1"/>
</dbReference>
<dbReference type="KEGG" id="tdu:QJT80_08505"/>
<feature type="domain" description="Metalloprotease TldD/E N-terminal" evidence="2">
    <location>
        <begin position="33"/>
        <end position="97"/>
    </location>
</feature>
<keyword evidence="5" id="KW-0378">Hydrolase</keyword>
<dbReference type="InterPro" id="IPR002510">
    <property type="entry name" value="Metalloprtase-TldD/E_N"/>
</dbReference>
<feature type="domain" description="Metalloprotease TldD/E C-terminal" evidence="3">
    <location>
        <begin position="239"/>
        <end position="446"/>
    </location>
</feature>